<dbReference type="PROSITE" id="PS50088">
    <property type="entry name" value="ANK_REPEAT"/>
    <property type="match status" value="5"/>
</dbReference>
<dbReference type="SMART" id="SM00248">
    <property type="entry name" value="ANK"/>
    <property type="match status" value="8"/>
</dbReference>
<dbReference type="Pfam" id="PF17109">
    <property type="entry name" value="Goodbye"/>
    <property type="match status" value="1"/>
</dbReference>
<dbReference type="Pfam" id="PF12796">
    <property type="entry name" value="Ank_2"/>
    <property type="match status" value="1"/>
</dbReference>
<dbReference type="PANTHER" id="PTHR24123">
    <property type="entry name" value="ANKYRIN REPEAT-CONTAINING"/>
    <property type="match status" value="1"/>
</dbReference>
<reference evidence="7" key="1">
    <citation type="submission" date="2019-10" db="EMBL/GenBank/DDBJ databases">
        <authorList>
            <consortium name="DOE Joint Genome Institute"/>
            <person name="Kuo A."/>
            <person name="Miyauchi S."/>
            <person name="Kiss E."/>
            <person name="Drula E."/>
            <person name="Kohler A."/>
            <person name="Sanchez-Garcia M."/>
            <person name="Andreopoulos B."/>
            <person name="Barry K.W."/>
            <person name="Bonito G."/>
            <person name="Buee M."/>
            <person name="Carver A."/>
            <person name="Chen C."/>
            <person name="Cichocki N."/>
            <person name="Clum A."/>
            <person name="Culley D."/>
            <person name="Crous P.W."/>
            <person name="Fauchery L."/>
            <person name="Girlanda M."/>
            <person name="Hayes R."/>
            <person name="Keri Z."/>
            <person name="LaButti K."/>
            <person name="Lipzen A."/>
            <person name="Lombard V."/>
            <person name="Magnuson J."/>
            <person name="Maillard F."/>
            <person name="Morin E."/>
            <person name="Murat C."/>
            <person name="Nolan M."/>
            <person name="Ohm R."/>
            <person name="Pangilinan J."/>
            <person name="Pereira M."/>
            <person name="Perotto S."/>
            <person name="Peter M."/>
            <person name="Riley R."/>
            <person name="Sitrit Y."/>
            <person name="Stielow B."/>
            <person name="Szollosi G."/>
            <person name="Zifcakova L."/>
            <person name="Stursova M."/>
            <person name="Spatafora J.W."/>
            <person name="Tedersoo L."/>
            <person name="Vaario L.-M."/>
            <person name="Yamada A."/>
            <person name="Yan M."/>
            <person name="Wang P."/>
            <person name="Xu J."/>
            <person name="Bruns T."/>
            <person name="Baldrian P."/>
            <person name="Vilgalys R."/>
            <person name="Henrissat B."/>
            <person name="Grigoriev I.V."/>
            <person name="Hibbett D."/>
            <person name="Nagy L.G."/>
            <person name="Martin F.M."/>
        </authorList>
    </citation>
    <scope>NUCLEOTIDE SEQUENCE</scope>
    <source>
        <strain evidence="7">Prilba</strain>
    </source>
</reference>
<evidence type="ECO:0000313" key="7">
    <source>
        <dbReference type="EMBL" id="KAF8483014.1"/>
    </source>
</evidence>
<dbReference type="InterPro" id="IPR002110">
    <property type="entry name" value="Ankyrin_rpt"/>
</dbReference>
<dbReference type="InterPro" id="IPR031350">
    <property type="entry name" value="Goodbye_dom"/>
</dbReference>
<dbReference type="InterPro" id="IPR051165">
    <property type="entry name" value="Multifunctional_ANK_Repeat"/>
</dbReference>
<dbReference type="InterPro" id="IPR056884">
    <property type="entry name" value="NPHP3-like_N"/>
</dbReference>
<evidence type="ECO:0000313" key="8">
    <source>
        <dbReference type="Proteomes" id="UP000759537"/>
    </source>
</evidence>
<accession>A0A9P5N0A6</accession>
<dbReference type="PANTHER" id="PTHR24123:SF33">
    <property type="entry name" value="PROTEIN HOS4"/>
    <property type="match status" value="1"/>
</dbReference>
<dbReference type="PROSITE" id="PS50297">
    <property type="entry name" value="ANK_REP_REGION"/>
    <property type="match status" value="4"/>
</dbReference>
<feature type="domain" description="Fungal STAND N-terminal Goodbye" evidence="5">
    <location>
        <begin position="21"/>
        <end position="144"/>
    </location>
</feature>
<comment type="caution">
    <text evidence="7">The sequence shown here is derived from an EMBL/GenBank/DDBJ whole genome shotgun (WGS) entry which is preliminary data.</text>
</comment>
<organism evidence="7 8">
    <name type="scientific">Russula ochroleuca</name>
    <dbReference type="NCBI Taxonomy" id="152965"/>
    <lineage>
        <taxon>Eukaryota</taxon>
        <taxon>Fungi</taxon>
        <taxon>Dikarya</taxon>
        <taxon>Basidiomycota</taxon>
        <taxon>Agaricomycotina</taxon>
        <taxon>Agaricomycetes</taxon>
        <taxon>Russulales</taxon>
        <taxon>Russulaceae</taxon>
        <taxon>Russula</taxon>
    </lineage>
</organism>
<dbReference type="EMBL" id="WHVB01000005">
    <property type="protein sequence ID" value="KAF8483014.1"/>
    <property type="molecule type" value="Genomic_DNA"/>
</dbReference>
<dbReference type="AlphaFoldDB" id="A0A9P5N0A6"/>
<proteinExistence type="predicted"/>
<evidence type="ECO:0000259" key="6">
    <source>
        <dbReference type="Pfam" id="PF24883"/>
    </source>
</evidence>
<feature type="domain" description="Nephrocystin 3-like N-terminal" evidence="6">
    <location>
        <begin position="376"/>
        <end position="509"/>
    </location>
</feature>
<gene>
    <name evidence="7" type="ORF">DFH94DRAFT_852384</name>
</gene>
<keyword evidence="8" id="KW-1185">Reference proteome</keyword>
<dbReference type="SUPFAM" id="SSF48403">
    <property type="entry name" value="Ankyrin repeat"/>
    <property type="match status" value="1"/>
</dbReference>
<evidence type="ECO:0000256" key="1">
    <source>
        <dbReference type="ARBA" id="ARBA00022737"/>
    </source>
</evidence>
<dbReference type="Pfam" id="PF24883">
    <property type="entry name" value="NPHP3_N"/>
    <property type="match status" value="1"/>
</dbReference>
<keyword evidence="1" id="KW-0677">Repeat</keyword>
<feature type="repeat" description="ANK" evidence="3">
    <location>
        <begin position="1017"/>
        <end position="1049"/>
    </location>
</feature>
<sequence>MSHTHATAAPSSSSNFQLIINNALNTYNKCTKKDLRAHPLAAQLQSCDSPSAIIAILQEQLQGLEQSRSSDERWTKWLDPTVNVLYAFSGILGPGVGLLFSPASVIFAGVGVLLSAAKDVRTSQDTLINIFERIEMFFRCLEVYTEVRLTMEMMDIIVQIMVGVLSILGITTKETKEGRIKKYVKKVIGRTDLEDALKRLDKLTHEEAWMGIAQNLKATHMVGENVKSVIDKVVVIDNKVAAVDDKVAAVGDRVASVDDRVRVVNDRVAEGVCDGEEVMVATQQTATDVDQVKHLLSNLISAGYGAYTSLQGTNYEKAFTDGSPHRILQQTITLHAVLITRKLHLGFLKAASFESGSQQVHCFGSMENLARARAFFVIQDIEATCEAGNASMAYFYIDFRDANKQTLHDLLPSLLTQLSAHLGPRCDILSGLYLAHDEGKKQPSDTNLAKCLQEMLTLPDQLPAYLIIDALDESPDTSGIPSPRERVLQLVKELIELRLPDLRICVMSRPEIDVRDVLEPLMSGRVSLHDQSGQKQDIVEYVKSVVYSNSEPIMRRWRTEDKELVVEVLSERADGIWKPFGTVFHQVSGILSMNYPESLDETYKCVLKEIKKPNREHARRLLQCLVVAIRPLQVLELAEVLAVDFGDGEGIPKLNPKWHWEEQEQALLSSCSSLITIVELNKSRIVESHESSTLTDSDESQIVQFSHFSVKEFLTSDRLTTSSGDISQYHIVLEPAHTILAQACMSVLLRSDNHIEESSVGSRSPLARYAAEHWTRLPELGSTFYAFTHTLKSDTTPLYYAALCGFQDLVEHMIIKDPKHVNATGRHFQAAKFLHDNDAHPNVRGYNEATPLHSAALYGDLEMVQVLLEYKADVNARHVYGETPLHFVSGGPFPGIPNVNVLLSKIARLLLEHNADINALGDDHSTPLHAVAQSGRLEVVRVLLEHVVNLGAEDNNSKTSFQVMSEYVNAHNANDKTPLQVLSKSGYGGYPAFTLLSSKVAQLLLEHSADVNARGNDHSTPLHAAAQSGKPEVVRVLLEHVANLGAEDDGGKTSFQVMSEYVNAWNVKDKTPLQLLSENGYGGDPDFTLLLSKVARLLLEHGADVNTQGNDHSTPLHAAARTWSVGVIWVLLEYGANVAAEDEDGKTASQVASDMGNRGLEEITKLLSEHCAR</sequence>
<evidence type="ECO:0000259" key="5">
    <source>
        <dbReference type="Pfam" id="PF17109"/>
    </source>
</evidence>
<keyword evidence="2 3" id="KW-0040">ANK repeat</keyword>
<evidence type="ECO:0000256" key="4">
    <source>
        <dbReference type="SAM" id="Phobius"/>
    </source>
</evidence>
<dbReference type="Gene3D" id="1.25.40.20">
    <property type="entry name" value="Ankyrin repeat-containing domain"/>
    <property type="match status" value="4"/>
</dbReference>
<keyword evidence="4" id="KW-1133">Transmembrane helix</keyword>
<feature type="repeat" description="ANK" evidence="3">
    <location>
        <begin position="923"/>
        <end position="955"/>
    </location>
</feature>
<name>A0A9P5N0A6_9AGAM</name>
<dbReference type="Pfam" id="PF13857">
    <property type="entry name" value="Ank_5"/>
    <property type="match status" value="1"/>
</dbReference>
<reference evidence="7" key="2">
    <citation type="journal article" date="2020" name="Nat. Commun.">
        <title>Large-scale genome sequencing of mycorrhizal fungi provides insights into the early evolution of symbiotic traits.</title>
        <authorList>
            <person name="Miyauchi S."/>
            <person name="Kiss E."/>
            <person name="Kuo A."/>
            <person name="Drula E."/>
            <person name="Kohler A."/>
            <person name="Sanchez-Garcia M."/>
            <person name="Morin E."/>
            <person name="Andreopoulos B."/>
            <person name="Barry K.W."/>
            <person name="Bonito G."/>
            <person name="Buee M."/>
            <person name="Carver A."/>
            <person name="Chen C."/>
            <person name="Cichocki N."/>
            <person name="Clum A."/>
            <person name="Culley D."/>
            <person name="Crous P.W."/>
            <person name="Fauchery L."/>
            <person name="Girlanda M."/>
            <person name="Hayes R.D."/>
            <person name="Keri Z."/>
            <person name="LaButti K."/>
            <person name="Lipzen A."/>
            <person name="Lombard V."/>
            <person name="Magnuson J."/>
            <person name="Maillard F."/>
            <person name="Murat C."/>
            <person name="Nolan M."/>
            <person name="Ohm R.A."/>
            <person name="Pangilinan J."/>
            <person name="Pereira M.F."/>
            <person name="Perotto S."/>
            <person name="Peter M."/>
            <person name="Pfister S."/>
            <person name="Riley R."/>
            <person name="Sitrit Y."/>
            <person name="Stielow J.B."/>
            <person name="Szollosi G."/>
            <person name="Zifcakova L."/>
            <person name="Stursova M."/>
            <person name="Spatafora J.W."/>
            <person name="Tedersoo L."/>
            <person name="Vaario L.M."/>
            <person name="Yamada A."/>
            <person name="Yan M."/>
            <person name="Wang P."/>
            <person name="Xu J."/>
            <person name="Bruns T."/>
            <person name="Baldrian P."/>
            <person name="Vilgalys R."/>
            <person name="Dunand C."/>
            <person name="Henrissat B."/>
            <person name="Grigoriev I.V."/>
            <person name="Hibbett D."/>
            <person name="Nagy L.G."/>
            <person name="Martin F.M."/>
        </authorList>
    </citation>
    <scope>NUCLEOTIDE SEQUENCE</scope>
    <source>
        <strain evidence="7">Prilba</strain>
    </source>
</reference>
<evidence type="ECO:0000256" key="3">
    <source>
        <dbReference type="PROSITE-ProRule" id="PRU00023"/>
    </source>
</evidence>
<dbReference type="Pfam" id="PF00023">
    <property type="entry name" value="Ank"/>
    <property type="match status" value="1"/>
</dbReference>
<feature type="transmembrane region" description="Helical" evidence="4">
    <location>
        <begin position="84"/>
        <end position="114"/>
    </location>
</feature>
<protein>
    <submittedName>
        <fullName evidence="7">Ankyrin repeat-containing domain protein</fullName>
    </submittedName>
</protein>
<dbReference type="Pfam" id="PF13637">
    <property type="entry name" value="Ank_4"/>
    <property type="match status" value="1"/>
</dbReference>
<keyword evidence="4" id="KW-0812">Transmembrane</keyword>
<keyword evidence="4" id="KW-0472">Membrane</keyword>
<dbReference type="InterPro" id="IPR036770">
    <property type="entry name" value="Ankyrin_rpt-contain_sf"/>
</dbReference>
<feature type="repeat" description="ANK" evidence="3">
    <location>
        <begin position="1111"/>
        <end position="1143"/>
    </location>
</feature>
<feature type="repeat" description="ANK" evidence="3">
    <location>
        <begin position="1068"/>
        <end position="1110"/>
    </location>
</feature>
<evidence type="ECO:0000256" key="2">
    <source>
        <dbReference type="ARBA" id="ARBA00023043"/>
    </source>
</evidence>
<dbReference type="Proteomes" id="UP000759537">
    <property type="component" value="Unassembled WGS sequence"/>
</dbReference>
<dbReference type="OrthoDB" id="194358at2759"/>
<dbReference type="PRINTS" id="PR01415">
    <property type="entry name" value="ANKYRIN"/>
</dbReference>
<feature type="repeat" description="ANK" evidence="3">
    <location>
        <begin position="847"/>
        <end position="879"/>
    </location>
</feature>